<name>A0ACC3A198_9EURO</name>
<protein>
    <submittedName>
        <fullName evidence="1">Uncharacterized protein</fullName>
    </submittedName>
</protein>
<gene>
    <name evidence="1" type="ORF">H2198_007056</name>
</gene>
<proteinExistence type="predicted"/>
<evidence type="ECO:0000313" key="1">
    <source>
        <dbReference type="EMBL" id="KAJ9653828.1"/>
    </source>
</evidence>
<sequence>MPLTDSQKEIITATVPILASNGLTVTKHFYETLLAENPALRNLFSHSAQVSSHQATALAGALYAYANHINDLTPILPVVERICQKHASIGVTADQYTIVGEYLLRAMKEVLGEETFTEQVKDAWLAAYMQLAPLMASREETIAQEHESTTGGWRGWRNVRIAKKVPESKDGNIKSFYLESTDGQPLPTYKPGQYISVRVDVPNLGYKQVRQYSLSDAPPTSEPAVFRITPKRESGINVHDLSQIAHPGYVSNVLHDTLNTGDIIEISHPAGDFFLDEADAADSAPLVLISAGIGLTPLFSILKTSLALNSQRAASWVHVARSAAEDGMVDEITTLMASDPNATRVVFHSTPAAEEKRGVDYDVQGRLEMDALAERNVLFLGNKEATYYICGPNRFMNEIAAWLKARGVGAEKVKMEMFGAGK</sequence>
<evidence type="ECO:0000313" key="2">
    <source>
        <dbReference type="Proteomes" id="UP001172386"/>
    </source>
</evidence>
<dbReference type="EMBL" id="JAPDRQ010000140">
    <property type="protein sequence ID" value="KAJ9653828.1"/>
    <property type="molecule type" value="Genomic_DNA"/>
</dbReference>
<reference evidence="1" key="1">
    <citation type="submission" date="2022-10" db="EMBL/GenBank/DDBJ databases">
        <title>Culturing micro-colonial fungi from biological soil crusts in the Mojave desert and describing Neophaeococcomyces mojavensis, and introducing the new genera and species Taxawa tesnikishii.</title>
        <authorList>
            <person name="Kurbessoian T."/>
            <person name="Stajich J.E."/>
        </authorList>
    </citation>
    <scope>NUCLEOTIDE SEQUENCE</scope>
    <source>
        <strain evidence="1">JES_112</strain>
    </source>
</reference>
<accession>A0ACC3A198</accession>
<organism evidence="1 2">
    <name type="scientific">Neophaeococcomyces mojaviensis</name>
    <dbReference type="NCBI Taxonomy" id="3383035"/>
    <lineage>
        <taxon>Eukaryota</taxon>
        <taxon>Fungi</taxon>
        <taxon>Dikarya</taxon>
        <taxon>Ascomycota</taxon>
        <taxon>Pezizomycotina</taxon>
        <taxon>Eurotiomycetes</taxon>
        <taxon>Chaetothyriomycetidae</taxon>
        <taxon>Chaetothyriales</taxon>
        <taxon>Chaetothyriales incertae sedis</taxon>
        <taxon>Neophaeococcomyces</taxon>
    </lineage>
</organism>
<comment type="caution">
    <text evidence="1">The sequence shown here is derived from an EMBL/GenBank/DDBJ whole genome shotgun (WGS) entry which is preliminary data.</text>
</comment>
<dbReference type="Proteomes" id="UP001172386">
    <property type="component" value="Unassembled WGS sequence"/>
</dbReference>
<keyword evidence="2" id="KW-1185">Reference proteome</keyword>